<gene>
    <name evidence="3" type="ORF">JIN87_11370</name>
</gene>
<dbReference type="InterPro" id="IPR013785">
    <property type="entry name" value="Aldolase_TIM"/>
</dbReference>
<dbReference type="InterPro" id="IPR008259">
    <property type="entry name" value="FMN_hydac_DH_AS"/>
</dbReference>
<name>A0A934RYA3_9BACT</name>
<organism evidence="3 4">
    <name type="scientific">Pelagicoccus mobilis</name>
    <dbReference type="NCBI Taxonomy" id="415221"/>
    <lineage>
        <taxon>Bacteria</taxon>
        <taxon>Pseudomonadati</taxon>
        <taxon>Verrucomicrobiota</taxon>
        <taxon>Opitutia</taxon>
        <taxon>Puniceicoccales</taxon>
        <taxon>Pelagicoccaceae</taxon>
        <taxon>Pelagicoccus</taxon>
    </lineage>
</organism>
<dbReference type="GO" id="GO:0016491">
    <property type="term" value="F:oxidoreductase activity"/>
    <property type="evidence" value="ECO:0007669"/>
    <property type="project" value="InterPro"/>
</dbReference>
<dbReference type="EMBL" id="JAENIL010000018">
    <property type="protein sequence ID" value="MBK1877469.1"/>
    <property type="molecule type" value="Genomic_DNA"/>
</dbReference>
<evidence type="ECO:0000259" key="2">
    <source>
        <dbReference type="Pfam" id="PF01070"/>
    </source>
</evidence>
<dbReference type="InterPro" id="IPR000262">
    <property type="entry name" value="FMN-dep_DH"/>
</dbReference>
<feature type="domain" description="FMN-dependent dehydrogenase" evidence="2">
    <location>
        <begin position="16"/>
        <end position="44"/>
    </location>
</feature>
<evidence type="ECO:0000256" key="1">
    <source>
        <dbReference type="ARBA" id="ARBA00001917"/>
    </source>
</evidence>
<comment type="cofactor">
    <cofactor evidence="1">
        <name>FMN</name>
        <dbReference type="ChEBI" id="CHEBI:58210"/>
    </cofactor>
</comment>
<accession>A0A934RYA3</accession>
<dbReference type="PROSITE" id="PS00557">
    <property type="entry name" value="FMN_HYDROXY_ACID_DH_1"/>
    <property type="match status" value="1"/>
</dbReference>
<protein>
    <submittedName>
        <fullName evidence="3">Alpha-hydroxy-acid oxidizing protein</fullName>
    </submittedName>
</protein>
<evidence type="ECO:0000313" key="3">
    <source>
        <dbReference type="EMBL" id="MBK1877469.1"/>
    </source>
</evidence>
<dbReference type="Pfam" id="PF01070">
    <property type="entry name" value="FMN_dh"/>
    <property type="match status" value="1"/>
</dbReference>
<reference evidence="3" key="1">
    <citation type="submission" date="2021-01" db="EMBL/GenBank/DDBJ databases">
        <title>Modified the classification status of verrucomicrobia.</title>
        <authorList>
            <person name="Feng X."/>
        </authorList>
    </citation>
    <scope>NUCLEOTIDE SEQUENCE</scope>
    <source>
        <strain evidence="3">KCTC 13126</strain>
    </source>
</reference>
<evidence type="ECO:0000313" key="4">
    <source>
        <dbReference type="Proteomes" id="UP000617628"/>
    </source>
</evidence>
<comment type="caution">
    <text evidence="3">The sequence shown here is derived from an EMBL/GenBank/DDBJ whole genome shotgun (WGS) entry which is preliminary data.</text>
</comment>
<keyword evidence="4" id="KW-1185">Reference proteome</keyword>
<dbReference type="Gene3D" id="3.20.20.70">
    <property type="entry name" value="Aldolase class I"/>
    <property type="match status" value="1"/>
</dbReference>
<proteinExistence type="predicted"/>
<dbReference type="Proteomes" id="UP000617628">
    <property type="component" value="Unassembled WGS sequence"/>
</dbReference>
<sequence>MKIKYSYQRYTVSTQVFVISNHGGRQIDGAVGALDVLPGIVDAGGG</sequence>
<dbReference type="AlphaFoldDB" id="A0A934RYA3"/>